<comment type="caution">
    <text evidence="1">The sequence shown here is derived from an EMBL/GenBank/DDBJ whole genome shotgun (WGS) entry which is preliminary data.</text>
</comment>
<evidence type="ECO:0000313" key="2">
    <source>
        <dbReference type="Proteomes" id="UP000276133"/>
    </source>
</evidence>
<organism evidence="1 2">
    <name type="scientific">Brachionus plicatilis</name>
    <name type="common">Marine rotifer</name>
    <name type="synonym">Brachionus muelleri</name>
    <dbReference type="NCBI Taxonomy" id="10195"/>
    <lineage>
        <taxon>Eukaryota</taxon>
        <taxon>Metazoa</taxon>
        <taxon>Spiralia</taxon>
        <taxon>Gnathifera</taxon>
        <taxon>Rotifera</taxon>
        <taxon>Eurotatoria</taxon>
        <taxon>Monogononta</taxon>
        <taxon>Pseudotrocha</taxon>
        <taxon>Ploima</taxon>
        <taxon>Brachionidae</taxon>
        <taxon>Brachionus</taxon>
    </lineage>
</organism>
<evidence type="ECO:0000313" key="1">
    <source>
        <dbReference type="EMBL" id="RNA41856.1"/>
    </source>
</evidence>
<name>A0A3M7T1E6_BRAPC</name>
<dbReference type="Proteomes" id="UP000276133">
    <property type="component" value="Unassembled WGS sequence"/>
</dbReference>
<dbReference type="AlphaFoldDB" id="A0A3M7T1E6"/>
<gene>
    <name evidence="1" type="ORF">BpHYR1_053890</name>
</gene>
<accession>A0A3M7T1E6</accession>
<proteinExistence type="predicted"/>
<protein>
    <submittedName>
        <fullName evidence="1">Uncharacterized protein</fullName>
    </submittedName>
</protein>
<reference evidence="1 2" key="1">
    <citation type="journal article" date="2018" name="Sci. Rep.">
        <title>Genomic signatures of local adaptation to the degree of environmental predictability in rotifers.</title>
        <authorList>
            <person name="Franch-Gras L."/>
            <person name="Hahn C."/>
            <person name="Garcia-Roger E.M."/>
            <person name="Carmona M.J."/>
            <person name="Serra M."/>
            <person name="Gomez A."/>
        </authorList>
    </citation>
    <scope>NUCLEOTIDE SEQUENCE [LARGE SCALE GENOMIC DNA]</scope>
    <source>
        <strain evidence="1">HYR1</strain>
    </source>
</reference>
<sequence>MCFFWFKSYLLRVKTYLSKSLGRLGWRLNPSFQPLDKNSVSFFPKNNIHPIHPGEKLGTFLESPLNSLQEKWGSVGESIKSIKNAQKYEFVAQPKT</sequence>
<keyword evidence="2" id="KW-1185">Reference proteome</keyword>
<dbReference type="EMBL" id="REGN01000442">
    <property type="protein sequence ID" value="RNA41856.1"/>
    <property type="molecule type" value="Genomic_DNA"/>
</dbReference>